<dbReference type="EMBL" id="DXGE01000036">
    <property type="protein sequence ID" value="HIW86602.1"/>
    <property type="molecule type" value="Genomic_DNA"/>
</dbReference>
<keyword evidence="5 7" id="KW-0472">Membrane</keyword>
<evidence type="ECO:0000313" key="9">
    <source>
        <dbReference type="EMBL" id="HIW86602.1"/>
    </source>
</evidence>
<comment type="similarity">
    <text evidence="6">Belongs to the ThrE exporter (TC 2.A.79) family.</text>
</comment>
<keyword evidence="4 7" id="KW-1133">Transmembrane helix</keyword>
<feature type="transmembrane region" description="Helical" evidence="7">
    <location>
        <begin position="209"/>
        <end position="233"/>
    </location>
</feature>
<dbReference type="InterPro" id="IPR010619">
    <property type="entry name" value="ThrE-like_N"/>
</dbReference>
<evidence type="ECO:0000256" key="1">
    <source>
        <dbReference type="ARBA" id="ARBA00004651"/>
    </source>
</evidence>
<dbReference type="PANTHER" id="PTHR34390">
    <property type="entry name" value="UPF0442 PROTEIN YJJB-RELATED"/>
    <property type="match status" value="1"/>
</dbReference>
<evidence type="ECO:0000313" key="10">
    <source>
        <dbReference type="Proteomes" id="UP000824205"/>
    </source>
</evidence>
<evidence type="ECO:0000256" key="7">
    <source>
        <dbReference type="SAM" id="Phobius"/>
    </source>
</evidence>
<comment type="caution">
    <text evidence="9">The sequence shown here is derived from an EMBL/GenBank/DDBJ whole genome shotgun (WGS) entry which is preliminary data.</text>
</comment>
<dbReference type="Pfam" id="PF06738">
    <property type="entry name" value="ThrE"/>
    <property type="match status" value="1"/>
</dbReference>
<reference evidence="9" key="1">
    <citation type="journal article" date="2021" name="PeerJ">
        <title>Extensive microbial diversity within the chicken gut microbiome revealed by metagenomics and culture.</title>
        <authorList>
            <person name="Gilroy R."/>
            <person name="Ravi A."/>
            <person name="Getino M."/>
            <person name="Pursley I."/>
            <person name="Horton D.L."/>
            <person name="Alikhan N.F."/>
            <person name="Baker D."/>
            <person name="Gharbi K."/>
            <person name="Hall N."/>
            <person name="Watson M."/>
            <person name="Adriaenssens E.M."/>
            <person name="Foster-Nyarko E."/>
            <person name="Jarju S."/>
            <person name="Secka A."/>
            <person name="Antonio M."/>
            <person name="Oren A."/>
            <person name="Chaudhuri R.R."/>
            <person name="La Ragione R."/>
            <person name="Hildebrand F."/>
            <person name="Pallen M.J."/>
        </authorList>
    </citation>
    <scope>NUCLEOTIDE SEQUENCE</scope>
    <source>
        <strain evidence="9">421</strain>
    </source>
</reference>
<evidence type="ECO:0000256" key="4">
    <source>
        <dbReference type="ARBA" id="ARBA00022989"/>
    </source>
</evidence>
<evidence type="ECO:0000256" key="3">
    <source>
        <dbReference type="ARBA" id="ARBA00022692"/>
    </source>
</evidence>
<feature type="transmembrane region" description="Helical" evidence="7">
    <location>
        <begin position="154"/>
        <end position="173"/>
    </location>
</feature>
<evidence type="ECO:0000259" key="8">
    <source>
        <dbReference type="Pfam" id="PF06738"/>
    </source>
</evidence>
<keyword evidence="2" id="KW-1003">Cell membrane</keyword>
<dbReference type="GO" id="GO:0005886">
    <property type="term" value="C:plasma membrane"/>
    <property type="evidence" value="ECO:0007669"/>
    <property type="project" value="UniProtKB-SubCell"/>
</dbReference>
<organism evidence="9 10">
    <name type="scientific">Candidatus Eubacterium faecipullorum</name>
    <dbReference type="NCBI Taxonomy" id="2838571"/>
    <lineage>
        <taxon>Bacteria</taxon>
        <taxon>Bacillati</taxon>
        <taxon>Bacillota</taxon>
        <taxon>Clostridia</taxon>
        <taxon>Eubacteriales</taxon>
        <taxon>Eubacteriaceae</taxon>
        <taxon>Eubacterium</taxon>
    </lineage>
</organism>
<evidence type="ECO:0000256" key="2">
    <source>
        <dbReference type="ARBA" id="ARBA00022475"/>
    </source>
</evidence>
<proteinExistence type="inferred from homology"/>
<feature type="transmembrane region" description="Helical" evidence="7">
    <location>
        <begin position="127"/>
        <end position="147"/>
    </location>
</feature>
<dbReference type="AlphaFoldDB" id="A0A9D1RH99"/>
<dbReference type="PANTHER" id="PTHR34390:SF2">
    <property type="entry name" value="SUCCINATE TRANSPORTER SUBUNIT YJJP-RELATED"/>
    <property type="match status" value="1"/>
</dbReference>
<reference evidence="9" key="2">
    <citation type="submission" date="2021-04" db="EMBL/GenBank/DDBJ databases">
        <authorList>
            <person name="Gilroy R."/>
        </authorList>
    </citation>
    <scope>NUCLEOTIDE SEQUENCE</scope>
    <source>
        <strain evidence="9">421</strain>
    </source>
</reference>
<accession>A0A9D1RH99</accession>
<dbReference type="GO" id="GO:0015744">
    <property type="term" value="P:succinate transport"/>
    <property type="evidence" value="ECO:0007669"/>
    <property type="project" value="TreeGrafter"/>
</dbReference>
<protein>
    <submittedName>
        <fullName evidence="9">Threonine/serine exporter family protein</fullName>
    </submittedName>
</protein>
<dbReference type="InterPro" id="IPR050539">
    <property type="entry name" value="ThrE_Dicarb/AminoAcid_Exp"/>
</dbReference>
<feature type="transmembrane region" description="Helical" evidence="7">
    <location>
        <begin position="103"/>
        <end position="121"/>
    </location>
</feature>
<comment type="subcellular location">
    <subcellularLocation>
        <location evidence="1">Cell membrane</location>
        <topology evidence="1">Multi-pass membrane protein</topology>
    </subcellularLocation>
</comment>
<dbReference type="GO" id="GO:0022857">
    <property type="term" value="F:transmembrane transporter activity"/>
    <property type="evidence" value="ECO:0007669"/>
    <property type="project" value="InterPro"/>
</dbReference>
<gene>
    <name evidence="9" type="ORF">IAA48_08925</name>
</gene>
<name>A0A9D1RH99_9FIRM</name>
<evidence type="ECO:0000256" key="5">
    <source>
        <dbReference type="ARBA" id="ARBA00023136"/>
    </source>
</evidence>
<feature type="domain" description="Threonine/serine exporter-like N-terminal" evidence="8">
    <location>
        <begin position="8"/>
        <end position="231"/>
    </location>
</feature>
<sequence length="239" mass="25697">MKELFEYSARLAAQIVENGGEISRAEESVIRICKSAGAKNINVFIIPSMIFASAEFGGERYTAFKRIYKTELNLGALEYTNSVSRSICTGESVRKINYTYPAWLLYTATMLATGSFCIYFGGSFTDALFSGLIGIIIGLLPVQRLGLNLFSKTLVESTVSGFFAFLPAAFGIPSSPDKIMTGTIMLLIPGMSVGNAMKDMMSGDLIAGILEITEALVTALAIVLGFAAALIVFGRHNYG</sequence>
<evidence type="ECO:0000256" key="6">
    <source>
        <dbReference type="ARBA" id="ARBA00034125"/>
    </source>
</evidence>
<dbReference type="Proteomes" id="UP000824205">
    <property type="component" value="Unassembled WGS sequence"/>
</dbReference>
<keyword evidence="3 7" id="KW-0812">Transmembrane</keyword>